<accession>A0A0D1DWS7</accession>
<feature type="signal peptide" evidence="1">
    <location>
        <begin position="1"/>
        <end position="26"/>
    </location>
</feature>
<reference evidence="2 3" key="1">
    <citation type="journal article" date="2006" name="Nature">
        <title>Insights from the genome of the biotrophic fungal plant pathogen Ustilago maydis.</title>
        <authorList>
            <person name="Kamper J."/>
            <person name="Kahmann R."/>
            <person name="Bolker M."/>
            <person name="Ma L.J."/>
            <person name="Brefort T."/>
            <person name="Saville B.J."/>
            <person name="Banuett F."/>
            <person name="Kronstad J.W."/>
            <person name="Gold S.E."/>
            <person name="Muller O."/>
            <person name="Perlin M.H."/>
            <person name="Wosten H.A."/>
            <person name="de Vries R."/>
            <person name="Ruiz-Herrera J."/>
            <person name="Reynaga-Pena C.G."/>
            <person name="Snetselaar K."/>
            <person name="McCann M."/>
            <person name="Perez-Martin J."/>
            <person name="Feldbrugge M."/>
            <person name="Basse C.W."/>
            <person name="Steinberg G."/>
            <person name="Ibeas J.I."/>
            <person name="Holloman W."/>
            <person name="Guzman P."/>
            <person name="Farman M."/>
            <person name="Stajich J.E."/>
            <person name="Sentandreu R."/>
            <person name="Gonzalez-Prieto J.M."/>
            <person name="Kennell J.C."/>
            <person name="Molina L."/>
            <person name="Schirawski J."/>
            <person name="Mendoza-Mendoza A."/>
            <person name="Greilinger D."/>
            <person name="Munch K."/>
            <person name="Rossel N."/>
            <person name="Scherer M."/>
            <person name="Vranes M."/>
            <person name="Ladendorf O."/>
            <person name="Vincon V."/>
            <person name="Fuchs U."/>
            <person name="Sandrock B."/>
            <person name="Meng S."/>
            <person name="Ho E.C."/>
            <person name="Cahill M.J."/>
            <person name="Boyce K.J."/>
            <person name="Klose J."/>
            <person name="Klosterman S.J."/>
            <person name="Deelstra H.J."/>
            <person name="Ortiz-Castellanos L."/>
            <person name="Li W."/>
            <person name="Sanchez-Alonso P."/>
            <person name="Schreier P.H."/>
            <person name="Hauser-Hahn I."/>
            <person name="Vaupel M."/>
            <person name="Koopmann E."/>
            <person name="Friedrich G."/>
            <person name="Voss H."/>
            <person name="Schluter T."/>
            <person name="Margolis J."/>
            <person name="Platt D."/>
            <person name="Swimmer C."/>
            <person name="Gnirke A."/>
            <person name="Chen F."/>
            <person name="Vysotskaia V."/>
            <person name="Mannhaupt G."/>
            <person name="Guldener U."/>
            <person name="Munsterkotter M."/>
            <person name="Haase D."/>
            <person name="Oesterheld M."/>
            <person name="Mewes H.W."/>
            <person name="Mauceli E.W."/>
            <person name="DeCaprio D."/>
            <person name="Wade C.M."/>
            <person name="Butler J."/>
            <person name="Young S."/>
            <person name="Jaffe D.B."/>
            <person name="Calvo S."/>
            <person name="Nusbaum C."/>
            <person name="Galagan J."/>
            <person name="Birren B.W."/>
        </authorList>
    </citation>
    <scope>NUCLEOTIDE SEQUENCE [LARGE SCALE GENOMIC DNA]</scope>
    <source>
        <strain evidence="3">DSM 14603 / FGSC 9021 / UM521</strain>
    </source>
</reference>
<evidence type="ECO:0000313" key="3">
    <source>
        <dbReference type="Proteomes" id="UP000000561"/>
    </source>
</evidence>
<feature type="chain" id="PRO_5002229725" evidence="1">
    <location>
        <begin position="27"/>
        <end position="203"/>
    </location>
</feature>
<keyword evidence="3" id="KW-1185">Reference proteome</keyword>
<protein>
    <submittedName>
        <fullName evidence="2">Uncharacterized protein</fullName>
    </submittedName>
</protein>
<dbReference type="AlphaFoldDB" id="A0A0D1DWS7"/>
<gene>
    <name evidence="2" type="ORF">UMAG_03231</name>
</gene>
<dbReference type="InParanoid" id="A0A0D1DWS7"/>
<dbReference type="RefSeq" id="XP_011389657.1">
    <property type="nucleotide sequence ID" value="XM_011391355.1"/>
</dbReference>
<dbReference type="OrthoDB" id="2549016at2759"/>
<evidence type="ECO:0000256" key="1">
    <source>
        <dbReference type="SAM" id="SignalP"/>
    </source>
</evidence>
<proteinExistence type="predicted"/>
<dbReference type="Proteomes" id="UP000000561">
    <property type="component" value="Chromosome 8"/>
</dbReference>
<dbReference type="KEGG" id="uma:UMAG_03231"/>
<dbReference type="EMBL" id="CM003147">
    <property type="protein sequence ID" value="KIS68659.1"/>
    <property type="molecule type" value="Genomic_DNA"/>
</dbReference>
<name>A0A0D1DWS7_MYCMD</name>
<keyword evidence="1" id="KW-0732">Signal</keyword>
<dbReference type="VEuPathDB" id="FungiDB:UMAG_03231"/>
<sequence length="203" mass="23091">MKLSIKELVLAPLLTLLFCMLANVSSAPLPPRRQINYPAPLYRNAPRPVEFSSSPTQYERLYRSIVEPLELYLDSPHEYANVYGVHGNTPINHYDIENYVHAVNNHPAYISPRSHRQLDGAVNQMVELLARHDAPTPIEQRRFLAKFEDVARQATTDIQTALHPENAAAQHAVAVEQLLNKYKTMSDWLKTNNNIDKLTNQIG</sequence>
<dbReference type="GeneID" id="23563745"/>
<evidence type="ECO:0000313" key="2">
    <source>
        <dbReference type="EMBL" id="KIS68659.1"/>
    </source>
</evidence>
<organism evidence="2 3">
    <name type="scientific">Mycosarcoma maydis</name>
    <name type="common">Corn smut fungus</name>
    <name type="synonym">Ustilago maydis</name>
    <dbReference type="NCBI Taxonomy" id="5270"/>
    <lineage>
        <taxon>Eukaryota</taxon>
        <taxon>Fungi</taxon>
        <taxon>Dikarya</taxon>
        <taxon>Basidiomycota</taxon>
        <taxon>Ustilaginomycotina</taxon>
        <taxon>Ustilaginomycetes</taxon>
        <taxon>Ustilaginales</taxon>
        <taxon>Ustilaginaceae</taxon>
        <taxon>Mycosarcoma</taxon>
    </lineage>
</organism>